<evidence type="ECO:0000256" key="4">
    <source>
        <dbReference type="ARBA" id="ARBA00023136"/>
    </source>
</evidence>
<keyword evidence="3" id="KW-0732">Signal</keyword>
<dbReference type="InterPro" id="IPR012944">
    <property type="entry name" value="SusD_RagB_dom"/>
</dbReference>
<name>A0A1I2JID3_9BACT</name>
<dbReference type="STRING" id="1003.SAMN04488541_105312"/>
<evidence type="ECO:0000313" key="9">
    <source>
        <dbReference type="Proteomes" id="UP000199513"/>
    </source>
</evidence>
<evidence type="ECO:0000256" key="2">
    <source>
        <dbReference type="ARBA" id="ARBA00006275"/>
    </source>
</evidence>
<organism evidence="8 9">
    <name type="scientific">Thermoflexibacter ruber</name>
    <dbReference type="NCBI Taxonomy" id="1003"/>
    <lineage>
        <taxon>Bacteria</taxon>
        <taxon>Pseudomonadati</taxon>
        <taxon>Bacteroidota</taxon>
        <taxon>Cytophagia</taxon>
        <taxon>Cytophagales</taxon>
        <taxon>Thermoflexibacteraceae</taxon>
        <taxon>Thermoflexibacter</taxon>
    </lineage>
</organism>
<dbReference type="EMBL" id="FONY01000053">
    <property type="protein sequence ID" value="SFF54625.1"/>
    <property type="molecule type" value="Genomic_DNA"/>
</dbReference>
<evidence type="ECO:0000259" key="6">
    <source>
        <dbReference type="Pfam" id="PF07980"/>
    </source>
</evidence>
<keyword evidence="5" id="KW-0998">Cell outer membrane</keyword>
<dbReference type="OrthoDB" id="621570at2"/>
<dbReference type="Pfam" id="PF07980">
    <property type="entry name" value="SusD_RagB"/>
    <property type="match status" value="1"/>
</dbReference>
<dbReference type="CDD" id="cd08977">
    <property type="entry name" value="SusD"/>
    <property type="match status" value="1"/>
</dbReference>
<dbReference type="GO" id="GO:0009279">
    <property type="term" value="C:cell outer membrane"/>
    <property type="evidence" value="ECO:0007669"/>
    <property type="project" value="UniProtKB-SubCell"/>
</dbReference>
<dbReference type="Pfam" id="PF14322">
    <property type="entry name" value="SusD-like_3"/>
    <property type="match status" value="1"/>
</dbReference>
<dbReference type="SUPFAM" id="SSF48452">
    <property type="entry name" value="TPR-like"/>
    <property type="match status" value="1"/>
</dbReference>
<evidence type="ECO:0000259" key="7">
    <source>
        <dbReference type="Pfam" id="PF14322"/>
    </source>
</evidence>
<comment type="similarity">
    <text evidence="2">Belongs to the SusD family.</text>
</comment>
<evidence type="ECO:0000256" key="1">
    <source>
        <dbReference type="ARBA" id="ARBA00004442"/>
    </source>
</evidence>
<keyword evidence="9" id="KW-1185">Reference proteome</keyword>
<feature type="domain" description="SusD-like N-terminal" evidence="7">
    <location>
        <begin position="38"/>
        <end position="217"/>
    </location>
</feature>
<dbReference type="Proteomes" id="UP000199513">
    <property type="component" value="Unassembled WGS sequence"/>
</dbReference>
<dbReference type="InterPro" id="IPR033985">
    <property type="entry name" value="SusD-like_N"/>
</dbReference>
<feature type="domain" description="RagB/SusD" evidence="6">
    <location>
        <begin position="305"/>
        <end position="447"/>
    </location>
</feature>
<keyword evidence="4" id="KW-0472">Membrane</keyword>
<accession>A0A1I2JID3</accession>
<evidence type="ECO:0000256" key="3">
    <source>
        <dbReference type="ARBA" id="ARBA00022729"/>
    </source>
</evidence>
<dbReference type="RefSeq" id="WP_143091024.1">
    <property type="nucleotide sequence ID" value="NZ_FONY01000053.1"/>
</dbReference>
<proteinExistence type="inferred from homology"/>
<reference evidence="8 9" key="1">
    <citation type="submission" date="2016-10" db="EMBL/GenBank/DDBJ databases">
        <authorList>
            <person name="de Groot N.N."/>
        </authorList>
    </citation>
    <scope>NUCLEOTIDE SEQUENCE [LARGE SCALE GENOMIC DNA]</scope>
    <source>
        <strain>GEY</strain>
        <strain evidence="9">DSM 9560</strain>
    </source>
</reference>
<dbReference type="AlphaFoldDB" id="A0A1I2JID3"/>
<evidence type="ECO:0000256" key="5">
    <source>
        <dbReference type="ARBA" id="ARBA00023237"/>
    </source>
</evidence>
<protein>
    <submittedName>
        <fullName evidence="8">SusD family protein</fullName>
    </submittedName>
</protein>
<evidence type="ECO:0000313" key="8">
    <source>
        <dbReference type="EMBL" id="SFF54625.1"/>
    </source>
</evidence>
<gene>
    <name evidence="8" type="ORF">SAMN04488541_105312</name>
</gene>
<comment type="subcellular location">
    <subcellularLocation>
        <location evidence="1">Cell outer membrane</location>
    </subcellularLocation>
</comment>
<sequence length="447" mass="50480">MMKKIICLLFLSLWACKMLDREPALQVGDAKAITDWQSANAALAGLYNQMQEVYNGRIQRLADVAGTTAQSIGSNSALRQIDTYTIDAENAVLLEIWTYIYRGVNIANNILARVPQIGLSEEQKNYLLGQTYFLRGLLFFDAVRIWGGVPNVIGESGIPLPQEPSRSVVLYERSSLQASYNQVEKDWAEAVKLLPEISPAGQANKNVAYALLSRFYLYFKNYPEVERYANAVIANPRYSLVFPYSDIFNNKNTKESIFEVQFDNTDTNTLSTFYLPSAMGGNGEIAAHIEFYNQIDRNDERARMFVRGSSGLWYSNKYTQKSGNAHLIRLAEVYLNRAEARTYQNNFAGARADLNAVRGRVNALADNTANSVEQLVAAIEKERRLELCYEGFEWFDLVRTGRALVVLSSVPRSNASPAQLRERHRLVFPIPAEEIKINPKMLQNQGY</sequence>
<dbReference type="InterPro" id="IPR011990">
    <property type="entry name" value="TPR-like_helical_dom_sf"/>
</dbReference>
<dbReference type="Gene3D" id="1.25.40.390">
    <property type="match status" value="1"/>
</dbReference>